<feature type="region of interest" description="Disordered" evidence="1">
    <location>
        <begin position="494"/>
        <end position="513"/>
    </location>
</feature>
<evidence type="ECO:0008006" key="4">
    <source>
        <dbReference type="Google" id="ProtNLM"/>
    </source>
</evidence>
<accession>A0A6A6FT74</accession>
<evidence type="ECO:0000313" key="3">
    <source>
        <dbReference type="Proteomes" id="UP000799539"/>
    </source>
</evidence>
<evidence type="ECO:0000313" key="2">
    <source>
        <dbReference type="EMBL" id="KAF2216695.1"/>
    </source>
</evidence>
<dbReference type="AlphaFoldDB" id="A0A6A6FT74"/>
<dbReference type="EMBL" id="ML992663">
    <property type="protein sequence ID" value="KAF2216695.1"/>
    <property type="molecule type" value="Genomic_DNA"/>
</dbReference>
<feature type="region of interest" description="Disordered" evidence="1">
    <location>
        <begin position="415"/>
        <end position="437"/>
    </location>
</feature>
<keyword evidence="3" id="KW-1185">Reference proteome</keyword>
<organism evidence="2 3">
    <name type="scientific">Cercospora zeae-maydis SCOH1-5</name>
    <dbReference type="NCBI Taxonomy" id="717836"/>
    <lineage>
        <taxon>Eukaryota</taxon>
        <taxon>Fungi</taxon>
        <taxon>Dikarya</taxon>
        <taxon>Ascomycota</taxon>
        <taxon>Pezizomycotina</taxon>
        <taxon>Dothideomycetes</taxon>
        <taxon>Dothideomycetidae</taxon>
        <taxon>Mycosphaerellales</taxon>
        <taxon>Mycosphaerellaceae</taxon>
        <taxon>Cercospora</taxon>
    </lineage>
</organism>
<name>A0A6A6FT74_9PEZI</name>
<dbReference type="Proteomes" id="UP000799539">
    <property type="component" value="Unassembled WGS sequence"/>
</dbReference>
<dbReference type="OrthoDB" id="3622581at2759"/>
<protein>
    <recommendedName>
        <fullName evidence="4">SprT-like domain-containing protein</fullName>
    </recommendedName>
</protein>
<reference evidence="2" key="1">
    <citation type="journal article" date="2020" name="Stud. Mycol.">
        <title>101 Dothideomycetes genomes: a test case for predicting lifestyles and emergence of pathogens.</title>
        <authorList>
            <person name="Haridas S."/>
            <person name="Albert R."/>
            <person name="Binder M."/>
            <person name="Bloem J."/>
            <person name="Labutti K."/>
            <person name="Salamov A."/>
            <person name="Andreopoulos B."/>
            <person name="Baker S."/>
            <person name="Barry K."/>
            <person name="Bills G."/>
            <person name="Bluhm B."/>
            <person name="Cannon C."/>
            <person name="Castanera R."/>
            <person name="Culley D."/>
            <person name="Daum C."/>
            <person name="Ezra D."/>
            <person name="Gonzalez J."/>
            <person name="Henrissat B."/>
            <person name="Kuo A."/>
            <person name="Liang C."/>
            <person name="Lipzen A."/>
            <person name="Lutzoni F."/>
            <person name="Magnuson J."/>
            <person name="Mondo S."/>
            <person name="Nolan M."/>
            <person name="Ohm R."/>
            <person name="Pangilinan J."/>
            <person name="Park H.-J."/>
            <person name="Ramirez L."/>
            <person name="Alfaro M."/>
            <person name="Sun H."/>
            <person name="Tritt A."/>
            <person name="Yoshinaga Y."/>
            <person name="Zwiers L.-H."/>
            <person name="Turgeon B."/>
            <person name="Goodwin S."/>
            <person name="Spatafora J."/>
            <person name="Crous P."/>
            <person name="Grigoriev I."/>
        </authorList>
    </citation>
    <scope>NUCLEOTIDE SEQUENCE</scope>
    <source>
        <strain evidence="2">SCOH1-5</strain>
    </source>
</reference>
<gene>
    <name evidence="2" type="ORF">CERZMDRAFT_80747</name>
</gene>
<feature type="compositionally biased region" description="Polar residues" evidence="1">
    <location>
        <begin position="415"/>
        <end position="432"/>
    </location>
</feature>
<evidence type="ECO:0000256" key="1">
    <source>
        <dbReference type="SAM" id="MobiDB-lite"/>
    </source>
</evidence>
<proteinExistence type="predicted"/>
<feature type="compositionally biased region" description="Basic and acidic residues" evidence="1">
    <location>
        <begin position="473"/>
        <end position="484"/>
    </location>
</feature>
<sequence>MLDFSCLARHDDAGAIKDRRRAYSAMKLAKVCIDFIEIPYDNWDAHRKQAWEDLRDWYTAWEEKCDVSGVAVPGGDDMSALTHLIGEVFFGGQLTDTSFRWKTLAKLVNGKPQGYLIYGRTSIPDEDDISEENKPRIEMDARNRSQRYDYDHRATIFDTLLHECIHAYLGSYACGSDTCNCRNETSRDFGATGHGPAFIQIGTHIVDFFESHVTDWQHTKPTLDLDYSLQCEYTASGHVLRNKDIAGCAQGLRPRMQKFRKRSWMVNERLAQFDAMFRREVGVKEIKRAKKAARDAAMEDAERWDRNPREKELKLPVEQPTGRRLKSGCELVHAMGMMFVTGGTFHSPLLLVRHACTAHVLGTHASHKHSEHISLTNNESSYFTISTAQTKSNNASCGLNYHNSFAKVYPNTQRALTSNQSTSRQSPDSMTTPRPLPALTLDQSLFQNKPRPVPQIAPRSSSQSPSETSEDQVDLRRREARDRRIASMLARAERGMYAMCGGLDDTPSDRMHS</sequence>
<feature type="region of interest" description="Disordered" evidence="1">
    <location>
        <begin position="449"/>
        <end position="484"/>
    </location>
</feature>